<dbReference type="AlphaFoldDB" id="A0A1Y2IMS3"/>
<gene>
    <name evidence="2" type="ORF">PYCCODRAFT_1435420</name>
</gene>
<proteinExistence type="predicted"/>
<evidence type="ECO:0000313" key="3">
    <source>
        <dbReference type="Proteomes" id="UP000193067"/>
    </source>
</evidence>
<sequence>MSLCLVVPCLPQLSSLWLNVGPSQHRFFSRPQSHWNGITTLVLDSVELRGALELYSKYLGMLPNLESLTLNTIKWHPWSNDASQEIVDVPRRNVSSILPSTKRQRPTISRLAIADECHKFHDRVHRPSSTERTRPTIRSVIKT</sequence>
<organism evidence="2 3">
    <name type="scientific">Trametes coccinea (strain BRFM310)</name>
    <name type="common">Pycnoporus coccineus</name>
    <dbReference type="NCBI Taxonomy" id="1353009"/>
    <lineage>
        <taxon>Eukaryota</taxon>
        <taxon>Fungi</taxon>
        <taxon>Dikarya</taxon>
        <taxon>Basidiomycota</taxon>
        <taxon>Agaricomycotina</taxon>
        <taxon>Agaricomycetes</taxon>
        <taxon>Polyporales</taxon>
        <taxon>Polyporaceae</taxon>
        <taxon>Trametes</taxon>
    </lineage>
</organism>
<dbReference type="EMBL" id="KZ084105">
    <property type="protein sequence ID" value="OSD02419.1"/>
    <property type="molecule type" value="Genomic_DNA"/>
</dbReference>
<feature type="region of interest" description="Disordered" evidence="1">
    <location>
        <begin position="123"/>
        <end position="143"/>
    </location>
</feature>
<dbReference type="Proteomes" id="UP000193067">
    <property type="component" value="Unassembled WGS sequence"/>
</dbReference>
<name>A0A1Y2IMS3_TRAC3</name>
<accession>A0A1Y2IMS3</accession>
<reference evidence="2 3" key="1">
    <citation type="journal article" date="2015" name="Biotechnol. Biofuels">
        <title>Enhanced degradation of softwood versus hardwood by the white-rot fungus Pycnoporus coccineus.</title>
        <authorList>
            <person name="Couturier M."/>
            <person name="Navarro D."/>
            <person name="Chevret D."/>
            <person name="Henrissat B."/>
            <person name="Piumi F."/>
            <person name="Ruiz-Duenas F.J."/>
            <person name="Martinez A.T."/>
            <person name="Grigoriev I.V."/>
            <person name="Riley R."/>
            <person name="Lipzen A."/>
            <person name="Berrin J.G."/>
            <person name="Master E.R."/>
            <person name="Rosso M.N."/>
        </authorList>
    </citation>
    <scope>NUCLEOTIDE SEQUENCE [LARGE SCALE GENOMIC DNA]</scope>
    <source>
        <strain evidence="2 3">BRFM310</strain>
    </source>
</reference>
<evidence type="ECO:0000256" key="1">
    <source>
        <dbReference type="SAM" id="MobiDB-lite"/>
    </source>
</evidence>
<keyword evidence="3" id="KW-1185">Reference proteome</keyword>
<evidence type="ECO:0000313" key="2">
    <source>
        <dbReference type="EMBL" id="OSD02419.1"/>
    </source>
</evidence>
<protein>
    <submittedName>
        <fullName evidence="2">Uncharacterized protein</fullName>
    </submittedName>
</protein>